<dbReference type="Proteomes" id="UP000002408">
    <property type="component" value="Chromosome"/>
</dbReference>
<dbReference type="OrthoDB" id="118162at2157"/>
<accession>A7I5G9</accession>
<keyword evidence="1" id="KW-0472">Membrane</keyword>
<evidence type="ECO:0000313" key="2">
    <source>
        <dbReference type="EMBL" id="ABS54980.1"/>
    </source>
</evidence>
<keyword evidence="1" id="KW-1133">Transmembrane helix</keyword>
<dbReference type="EMBL" id="CP000780">
    <property type="protein sequence ID" value="ABS54980.1"/>
    <property type="molecule type" value="Genomic_DNA"/>
</dbReference>
<dbReference type="KEGG" id="mbn:Mboo_0462"/>
<protein>
    <submittedName>
        <fullName evidence="2">Uncharacterized protein</fullName>
    </submittedName>
</protein>
<dbReference type="HOGENOM" id="CLU_1227649_0_0_2"/>
<dbReference type="eggNOG" id="arCOG02322">
    <property type="taxonomic scope" value="Archaea"/>
</dbReference>
<organism evidence="2 3">
    <name type="scientific">Methanoregula boonei (strain DSM 21154 / JCM 14090 / 6A8)</name>
    <dbReference type="NCBI Taxonomy" id="456442"/>
    <lineage>
        <taxon>Archaea</taxon>
        <taxon>Methanobacteriati</taxon>
        <taxon>Methanobacteriota</taxon>
        <taxon>Stenosarchaea group</taxon>
        <taxon>Methanomicrobia</taxon>
        <taxon>Methanomicrobiales</taxon>
        <taxon>Methanoregulaceae</taxon>
        <taxon>Methanoregula</taxon>
    </lineage>
</organism>
<keyword evidence="1" id="KW-0812">Transmembrane</keyword>
<dbReference type="RefSeq" id="WP_012105999.1">
    <property type="nucleotide sequence ID" value="NC_009712.1"/>
</dbReference>
<proteinExistence type="predicted"/>
<dbReference type="GeneID" id="5412154"/>
<feature type="transmembrane region" description="Helical" evidence="1">
    <location>
        <begin position="197"/>
        <end position="217"/>
    </location>
</feature>
<dbReference type="STRING" id="456442.Mboo_0462"/>
<gene>
    <name evidence="2" type="ordered locus">Mboo_0462</name>
</gene>
<feature type="transmembrane region" description="Helical" evidence="1">
    <location>
        <begin position="12"/>
        <end position="31"/>
    </location>
</feature>
<sequence length="225" mass="24125" precursor="true">MAQNCSRTTKCIAAAIVAVVIISALTAFAYYKSNETLKNTAQWGLESTAGVMATQINASEIQDLKPGDENTPQYQAVAAKLRNMRSMDDHLLNAYILKVNTTDMSTSFLVDDLYPLDPSGSAKIGEVYNPPDKREILEALSGPTASPAPYTDQWGSFVSAYAPIDDSALNSNGNTYAVLGLDVSADEYTSVTDQDTWIILSGVISIIVVLGLIFILGRKAAADET</sequence>
<evidence type="ECO:0000256" key="1">
    <source>
        <dbReference type="SAM" id="Phobius"/>
    </source>
</evidence>
<dbReference type="AlphaFoldDB" id="A7I5G9"/>
<name>A7I5G9_METB6</name>
<evidence type="ECO:0000313" key="3">
    <source>
        <dbReference type="Proteomes" id="UP000002408"/>
    </source>
</evidence>
<keyword evidence="3" id="KW-1185">Reference proteome</keyword>
<reference evidence="3" key="1">
    <citation type="journal article" date="2015" name="Microbiology">
        <title>Genome of Methanoregula boonei 6A8 reveals adaptations to oligotrophic peatland environments.</title>
        <authorList>
            <person name="Braeuer S."/>
            <person name="Cadillo-Quiroz H."/>
            <person name="Kyrpides N."/>
            <person name="Woyke T."/>
            <person name="Goodwin L."/>
            <person name="Detter C."/>
            <person name="Podell S."/>
            <person name="Yavitt J.B."/>
            <person name="Zinder S.H."/>
        </authorList>
    </citation>
    <scope>NUCLEOTIDE SEQUENCE [LARGE SCALE GENOMIC DNA]</scope>
    <source>
        <strain evidence="3">DSM 21154 / JCM 14090 / 6A8</strain>
    </source>
</reference>